<organism evidence="3 4">
    <name type="scientific">Silurus meridionalis</name>
    <name type="common">Southern catfish</name>
    <name type="synonym">Silurus soldatovi meridionalis</name>
    <dbReference type="NCBI Taxonomy" id="175797"/>
    <lineage>
        <taxon>Eukaryota</taxon>
        <taxon>Metazoa</taxon>
        <taxon>Chordata</taxon>
        <taxon>Craniata</taxon>
        <taxon>Vertebrata</taxon>
        <taxon>Euteleostomi</taxon>
        <taxon>Actinopterygii</taxon>
        <taxon>Neopterygii</taxon>
        <taxon>Teleostei</taxon>
        <taxon>Ostariophysi</taxon>
        <taxon>Siluriformes</taxon>
        <taxon>Siluridae</taxon>
        <taxon>Silurus</taxon>
    </lineage>
</organism>
<evidence type="ECO:0000313" key="4">
    <source>
        <dbReference type="Proteomes" id="UP000606274"/>
    </source>
</evidence>
<dbReference type="SUPFAM" id="SSF48726">
    <property type="entry name" value="Immunoglobulin"/>
    <property type="match status" value="1"/>
</dbReference>
<dbReference type="InterPro" id="IPR013783">
    <property type="entry name" value="Ig-like_fold"/>
</dbReference>
<dbReference type="Gene3D" id="2.60.40.10">
    <property type="entry name" value="Immunoglobulins"/>
    <property type="match status" value="1"/>
</dbReference>
<feature type="region of interest" description="Disordered" evidence="1">
    <location>
        <begin position="229"/>
        <end position="253"/>
    </location>
</feature>
<sequence length="253" mass="28687">MKTSRLVLNALVCVLFSSQKFISGAEVEMRVRPGDGITLYSDCVWKSGFNPVWFRNCSVKDHPRLMIALVDLTVSDALGGDFTRFSFLVNDSTNTHDLRIKNVTVSDQGVYYCALREKTFLKDDDGVLKSLSVYHYGNRFSRLSVLEPYSTVCDPCVSEWSVSWKLVLSVCVVCVLISSLISSICVYCFCTNTTKGEEKDDSKPSQRSDVVGEDEVCYVSLDIQKLKRNRKKKKKKSVQHSDISTYSEVRYER</sequence>
<feature type="chain" id="PRO_5035887895" description="Ig-like domain-containing protein" evidence="2">
    <location>
        <begin position="25"/>
        <end position="253"/>
    </location>
</feature>
<dbReference type="InterPro" id="IPR036179">
    <property type="entry name" value="Ig-like_dom_sf"/>
</dbReference>
<gene>
    <name evidence="3" type="ORF">HF521_015056</name>
</gene>
<dbReference type="EMBL" id="JABFDY010000028">
    <property type="protein sequence ID" value="KAF7686663.1"/>
    <property type="molecule type" value="Genomic_DNA"/>
</dbReference>
<feature type="signal peptide" evidence="2">
    <location>
        <begin position="1"/>
        <end position="24"/>
    </location>
</feature>
<evidence type="ECO:0000256" key="2">
    <source>
        <dbReference type="SAM" id="SignalP"/>
    </source>
</evidence>
<dbReference type="AlphaFoldDB" id="A0A8T0A6S2"/>
<comment type="caution">
    <text evidence="3">The sequence shown here is derived from an EMBL/GenBank/DDBJ whole genome shotgun (WGS) entry which is preliminary data.</text>
</comment>
<feature type="compositionally biased region" description="Basic residues" evidence="1">
    <location>
        <begin position="229"/>
        <end position="238"/>
    </location>
</feature>
<accession>A0A8T0A6S2</accession>
<evidence type="ECO:0000256" key="1">
    <source>
        <dbReference type="SAM" id="MobiDB-lite"/>
    </source>
</evidence>
<evidence type="ECO:0008006" key="5">
    <source>
        <dbReference type="Google" id="ProtNLM"/>
    </source>
</evidence>
<keyword evidence="4" id="KW-1185">Reference proteome</keyword>
<reference evidence="3" key="1">
    <citation type="submission" date="2020-08" db="EMBL/GenBank/DDBJ databases">
        <title>Chromosome-level assembly of Southern catfish (Silurus meridionalis) provides insights into visual adaptation to the nocturnal and benthic lifestyles.</title>
        <authorList>
            <person name="Zhang Y."/>
            <person name="Wang D."/>
            <person name="Peng Z."/>
        </authorList>
    </citation>
    <scope>NUCLEOTIDE SEQUENCE</scope>
    <source>
        <strain evidence="3">SWU-2019-XX</strain>
        <tissue evidence="3">Muscle</tissue>
    </source>
</reference>
<evidence type="ECO:0000313" key="3">
    <source>
        <dbReference type="EMBL" id="KAF7686663.1"/>
    </source>
</evidence>
<name>A0A8T0A6S2_SILME</name>
<keyword evidence="2" id="KW-0732">Signal</keyword>
<dbReference type="Proteomes" id="UP000606274">
    <property type="component" value="Unassembled WGS sequence"/>
</dbReference>
<protein>
    <recommendedName>
        <fullName evidence="5">Ig-like domain-containing protein</fullName>
    </recommendedName>
</protein>
<proteinExistence type="predicted"/>